<evidence type="ECO:0000313" key="3">
    <source>
        <dbReference type="Proteomes" id="UP001412239"/>
    </source>
</evidence>
<evidence type="ECO:0000256" key="1">
    <source>
        <dbReference type="SAM" id="MobiDB-lite"/>
    </source>
</evidence>
<proteinExistence type="predicted"/>
<protein>
    <submittedName>
        <fullName evidence="2">Uncharacterized protein</fullName>
    </submittedName>
</protein>
<keyword evidence="3" id="KW-1185">Reference proteome</keyword>
<dbReference type="Proteomes" id="UP001412239">
    <property type="component" value="Unassembled WGS sequence"/>
</dbReference>
<gene>
    <name evidence="2" type="ORF">GSTUAT00000255001</name>
</gene>
<dbReference type="AlphaFoldDB" id="A0A292Q6W5"/>
<name>A0A292Q6W5_9PEZI</name>
<evidence type="ECO:0000313" key="2">
    <source>
        <dbReference type="EMBL" id="CUS15552.1"/>
    </source>
</evidence>
<organism evidence="2 3">
    <name type="scientific">Tuber aestivum</name>
    <name type="common">summer truffle</name>
    <dbReference type="NCBI Taxonomy" id="59557"/>
    <lineage>
        <taxon>Eukaryota</taxon>
        <taxon>Fungi</taxon>
        <taxon>Dikarya</taxon>
        <taxon>Ascomycota</taxon>
        <taxon>Pezizomycotina</taxon>
        <taxon>Pezizomycetes</taxon>
        <taxon>Pezizales</taxon>
        <taxon>Tuberaceae</taxon>
        <taxon>Tuber</taxon>
    </lineage>
</organism>
<feature type="compositionally biased region" description="Low complexity" evidence="1">
    <location>
        <begin position="60"/>
        <end position="83"/>
    </location>
</feature>
<reference evidence="2" key="1">
    <citation type="submission" date="2015-10" db="EMBL/GenBank/DDBJ databases">
        <authorList>
            <person name="Regsiter A."/>
            <person name="william w."/>
        </authorList>
    </citation>
    <scope>NUCLEOTIDE SEQUENCE</scope>
    <source>
        <strain evidence="2">Montdore</strain>
    </source>
</reference>
<sequence>MFTYRIARLMLPRQPRAFLPGPGPSRLHTFGLAQPTRMVQLIRFQKYSTDEKAPENGLKNASENSGNASENASENAYENASGNTSGLGNASEIRANRITRVEMSIIRLESGIEGVGKSVAESQTWVRWALGSVLTGVVLKMFYDHHVEEGFNKKLDEMGSGFDKKLQGMESRLKTAILDAITVLKLELKVEHQREREERLLSGQKR</sequence>
<dbReference type="EMBL" id="LN890945">
    <property type="protein sequence ID" value="CUS15552.1"/>
    <property type="molecule type" value="Genomic_DNA"/>
</dbReference>
<feature type="region of interest" description="Disordered" evidence="1">
    <location>
        <begin position="51"/>
        <end position="89"/>
    </location>
</feature>
<accession>A0A292Q6W5</accession>